<dbReference type="EMBL" id="JACGWO010000008">
    <property type="protein sequence ID" value="KAK4421497.1"/>
    <property type="molecule type" value="Genomic_DNA"/>
</dbReference>
<name>A0AAE1Y1F6_9LAMI</name>
<evidence type="ECO:0000313" key="2">
    <source>
        <dbReference type="Proteomes" id="UP001293254"/>
    </source>
</evidence>
<sequence>MKVLKDQLEERDKRMVVMSLEMDALRDLNLQSYSKGREEGILAGQASAVAAYKSSPEFSAEVMGQATLFYADAFTVGLRSQVENLNKQLSEESGKALVSQEETKVLKDQLEERDKKLAMMSLEMDALRVSNLQSYSKGREEGILAGQASVLASIHRNLPDPHSKTSSLLHRK</sequence>
<accession>A0AAE1Y1F6</accession>
<reference evidence="1" key="1">
    <citation type="submission" date="2020-06" db="EMBL/GenBank/DDBJ databases">
        <authorList>
            <person name="Li T."/>
            <person name="Hu X."/>
            <person name="Zhang T."/>
            <person name="Song X."/>
            <person name="Zhang H."/>
            <person name="Dai N."/>
            <person name="Sheng W."/>
            <person name="Hou X."/>
            <person name="Wei L."/>
        </authorList>
    </citation>
    <scope>NUCLEOTIDE SEQUENCE</scope>
    <source>
        <strain evidence="1">3651</strain>
        <tissue evidence="1">Leaf</tissue>
    </source>
</reference>
<proteinExistence type="predicted"/>
<protein>
    <submittedName>
        <fullName evidence="1">Uncharacterized protein</fullName>
    </submittedName>
</protein>
<organism evidence="1 2">
    <name type="scientific">Sesamum alatum</name>
    <dbReference type="NCBI Taxonomy" id="300844"/>
    <lineage>
        <taxon>Eukaryota</taxon>
        <taxon>Viridiplantae</taxon>
        <taxon>Streptophyta</taxon>
        <taxon>Embryophyta</taxon>
        <taxon>Tracheophyta</taxon>
        <taxon>Spermatophyta</taxon>
        <taxon>Magnoliopsida</taxon>
        <taxon>eudicotyledons</taxon>
        <taxon>Gunneridae</taxon>
        <taxon>Pentapetalae</taxon>
        <taxon>asterids</taxon>
        <taxon>lamiids</taxon>
        <taxon>Lamiales</taxon>
        <taxon>Pedaliaceae</taxon>
        <taxon>Sesamum</taxon>
    </lineage>
</organism>
<gene>
    <name evidence="1" type="ORF">Salat_2100300</name>
</gene>
<comment type="caution">
    <text evidence="1">The sequence shown here is derived from an EMBL/GenBank/DDBJ whole genome shotgun (WGS) entry which is preliminary data.</text>
</comment>
<evidence type="ECO:0000313" key="1">
    <source>
        <dbReference type="EMBL" id="KAK4421497.1"/>
    </source>
</evidence>
<keyword evidence="2" id="KW-1185">Reference proteome</keyword>
<dbReference type="AlphaFoldDB" id="A0AAE1Y1F6"/>
<dbReference type="Proteomes" id="UP001293254">
    <property type="component" value="Unassembled WGS sequence"/>
</dbReference>
<reference evidence="1" key="2">
    <citation type="journal article" date="2024" name="Plant">
        <title>Genomic evolution and insights into agronomic trait innovations of Sesamum species.</title>
        <authorList>
            <person name="Miao H."/>
            <person name="Wang L."/>
            <person name="Qu L."/>
            <person name="Liu H."/>
            <person name="Sun Y."/>
            <person name="Le M."/>
            <person name="Wang Q."/>
            <person name="Wei S."/>
            <person name="Zheng Y."/>
            <person name="Lin W."/>
            <person name="Duan Y."/>
            <person name="Cao H."/>
            <person name="Xiong S."/>
            <person name="Wang X."/>
            <person name="Wei L."/>
            <person name="Li C."/>
            <person name="Ma Q."/>
            <person name="Ju M."/>
            <person name="Zhao R."/>
            <person name="Li G."/>
            <person name="Mu C."/>
            <person name="Tian Q."/>
            <person name="Mei H."/>
            <person name="Zhang T."/>
            <person name="Gao T."/>
            <person name="Zhang H."/>
        </authorList>
    </citation>
    <scope>NUCLEOTIDE SEQUENCE</scope>
    <source>
        <strain evidence="1">3651</strain>
    </source>
</reference>